<feature type="transmembrane region" description="Helical" evidence="8">
    <location>
        <begin position="74"/>
        <end position="96"/>
    </location>
</feature>
<keyword evidence="3" id="KW-0547">Nucleotide-binding</keyword>
<dbReference type="SMART" id="SM00382">
    <property type="entry name" value="AAA"/>
    <property type="match status" value="1"/>
</dbReference>
<evidence type="ECO:0000256" key="5">
    <source>
        <dbReference type="ARBA" id="ARBA00022989"/>
    </source>
</evidence>
<feature type="transmembrane region" description="Helical" evidence="8">
    <location>
        <begin position="153"/>
        <end position="172"/>
    </location>
</feature>
<dbReference type="SUPFAM" id="SSF90123">
    <property type="entry name" value="ABC transporter transmembrane region"/>
    <property type="match status" value="1"/>
</dbReference>
<dbReference type="PROSITE" id="PS00211">
    <property type="entry name" value="ABC_TRANSPORTER_1"/>
    <property type="match status" value="1"/>
</dbReference>
<dbReference type="InterPro" id="IPR003439">
    <property type="entry name" value="ABC_transporter-like_ATP-bd"/>
</dbReference>
<sequence length="705" mass="77958">MSVHPLLFNLFRRYPRLIALNILLGFSGALFNGVSTALIIPVLLSFLGQSVATKGAPPIIQSLLTPFQGQAGDYSLLLMTGAILLTLIFKNLATYCSSLTSSKLKRVVANDLREQGLQMLLEVDIDYFVKTGIGDISNRLNNELTRTASIISIYARIATVIATLLVFVFILISLSWQLTIIATLLMLAVALVSRGSIIRSKKFGREFSEASKRYSSGILDILYGMRLVRSSATETQELQNAKRQIFNREQAEFRLQAVTALIEPISEVTGILALLCIVYIGKTFLVNQVETFSAVLLTYLFILFRTLPLVAQLNSARSQLSSLVPSLEISSDFLRRDNKSFMSNGSEAFTALHTGIHFNQISFAYPGQEKQVLREVNLYLPRNQTLALVGTSGAGKSTLADLLPRFYDPCQGNISIDGRDLRDWDIQSLRRAMGIVSQDTFLFNLSVRENIAYGCPTATDDQVINAAKRANAYEFIVQLPSGFETKIGDRGLLLSGGQRQRIAIARALVQNPEILILDEATSALDTVSERLVQEAIEHLSHNRTTLVIAHRLSTVQKADQIAVMDQGRVVELGTHEQLLAKNGYYRQLCEMQFSSMSDIRAVPGLNQELLAQQSYELRSHLNSLVGALGLVVEGVVESPEEQQEWIRAAYRAAIDIVENTNSQYKSGCQPNHPSSHLPDQSAQSKSCIVNSEAHQADKLDRVGLR</sequence>
<gene>
    <name evidence="11" type="ORF">KME07_19065</name>
</gene>
<evidence type="ECO:0000313" key="12">
    <source>
        <dbReference type="Proteomes" id="UP000707356"/>
    </source>
</evidence>
<dbReference type="GO" id="GO:0090374">
    <property type="term" value="P:oligopeptide export from mitochondrion"/>
    <property type="evidence" value="ECO:0007669"/>
    <property type="project" value="TreeGrafter"/>
</dbReference>
<evidence type="ECO:0000256" key="1">
    <source>
        <dbReference type="ARBA" id="ARBA00004651"/>
    </source>
</evidence>
<dbReference type="PANTHER" id="PTHR43394">
    <property type="entry name" value="ATP-DEPENDENT PERMEASE MDL1, MITOCHONDRIAL"/>
    <property type="match status" value="1"/>
</dbReference>
<evidence type="ECO:0000256" key="2">
    <source>
        <dbReference type="ARBA" id="ARBA00022692"/>
    </source>
</evidence>
<feature type="transmembrane region" description="Helical" evidence="8">
    <location>
        <begin position="178"/>
        <end position="197"/>
    </location>
</feature>
<dbReference type="AlphaFoldDB" id="A0A951PDU9"/>
<reference evidence="11" key="1">
    <citation type="submission" date="2021-05" db="EMBL/GenBank/DDBJ databases">
        <authorList>
            <person name="Pietrasiak N."/>
            <person name="Ward R."/>
            <person name="Stajich J.E."/>
            <person name="Kurbessoian T."/>
        </authorList>
    </citation>
    <scope>NUCLEOTIDE SEQUENCE</scope>
    <source>
        <strain evidence="11">GSE-TBD4-15B</strain>
    </source>
</reference>
<accession>A0A951PDU9</accession>
<dbReference type="SUPFAM" id="SSF52540">
    <property type="entry name" value="P-loop containing nucleoside triphosphate hydrolases"/>
    <property type="match status" value="1"/>
</dbReference>
<dbReference type="PROSITE" id="PS50893">
    <property type="entry name" value="ABC_TRANSPORTER_2"/>
    <property type="match status" value="1"/>
</dbReference>
<dbReference type="GO" id="GO:0016887">
    <property type="term" value="F:ATP hydrolysis activity"/>
    <property type="evidence" value="ECO:0007669"/>
    <property type="project" value="InterPro"/>
</dbReference>
<evidence type="ECO:0000256" key="7">
    <source>
        <dbReference type="SAM" id="MobiDB-lite"/>
    </source>
</evidence>
<proteinExistence type="predicted"/>
<evidence type="ECO:0000256" key="8">
    <source>
        <dbReference type="SAM" id="Phobius"/>
    </source>
</evidence>
<dbReference type="Gene3D" id="1.20.1560.10">
    <property type="entry name" value="ABC transporter type 1, transmembrane domain"/>
    <property type="match status" value="1"/>
</dbReference>
<organism evidence="11 12">
    <name type="scientific">Pegethrix bostrychoides GSE-TBD4-15B</name>
    <dbReference type="NCBI Taxonomy" id="2839662"/>
    <lineage>
        <taxon>Bacteria</taxon>
        <taxon>Bacillati</taxon>
        <taxon>Cyanobacteriota</taxon>
        <taxon>Cyanophyceae</taxon>
        <taxon>Oculatellales</taxon>
        <taxon>Oculatellaceae</taxon>
        <taxon>Pegethrix</taxon>
    </lineage>
</organism>
<keyword evidence="5 8" id="KW-1133">Transmembrane helix</keyword>
<dbReference type="InterPro" id="IPR017871">
    <property type="entry name" value="ABC_transporter-like_CS"/>
</dbReference>
<feature type="domain" description="ABC transporter" evidence="9">
    <location>
        <begin position="356"/>
        <end position="591"/>
    </location>
</feature>
<keyword evidence="2 8" id="KW-0812">Transmembrane</keyword>
<dbReference type="Proteomes" id="UP000707356">
    <property type="component" value="Unassembled WGS sequence"/>
</dbReference>
<dbReference type="EMBL" id="JAHHHV010000077">
    <property type="protein sequence ID" value="MBW4467532.1"/>
    <property type="molecule type" value="Genomic_DNA"/>
</dbReference>
<dbReference type="PROSITE" id="PS50929">
    <property type="entry name" value="ABC_TM1F"/>
    <property type="match status" value="1"/>
</dbReference>
<dbReference type="PANTHER" id="PTHR43394:SF7">
    <property type="entry name" value="ABC TRANSPORTER B FAMILY MEMBER 28"/>
    <property type="match status" value="1"/>
</dbReference>
<dbReference type="InterPro" id="IPR011527">
    <property type="entry name" value="ABC1_TM_dom"/>
</dbReference>
<comment type="subcellular location">
    <subcellularLocation>
        <location evidence="1">Cell membrane</location>
        <topology evidence="1">Multi-pass membrane protein</topology>
    </subcellularLocation>
</comment>
<feature type="transmembrane region" description="Helical" evidence="8">
    <location>
        <begin position="20"/>
        <end position="44"/>
    </location>
</feature>
<feature type="transmembrane region" description="Helical" evidence="8">
    <location>
        <begin position="292"/>
        <end position="311"/>
    </location>
</feature>
<dbReference type="GO" id="GO:0005886">
    <property type="term" value="C:plasma membrane"/>
    <property type="evidence" value="ECO:0007669"/>
    <property type="project" value="UniProtKB-SubCell"/>
</dbReference>
<dbReference type="FunFam" id="3.40.50.300:FF:000218">
    <property type="entry name" value="Multidrug ABC transporter ATP-binding protein"/>
    <property type="match status" value="1"/>
</dbReference>
<dbReference type="Gene3D" id="3.40.50.300">
    <property type="entry name" value="P-loop containing nucleotide triphosphate hydrolases"/>
    <property type="match status" value="1"/>
</dbReference>
<dbReference type="GO" id="GO:0015421">
    <property type="term" value="F:ABC-type oligopeptide transporter activity"/>
    <property type="evidence" value="ECO:0007669"/>
    <property type="project" value="TreeGrafter"/>
</dbReference>
<evidence type="ECO:0000256" key="4">
    <source>
        <dbReference type="ARBA" id="ARBA00022840"/>
    </source>
</evidence>
<evidence type="ECO:0000256" key="3">
    <source>
        <dbReference type="ARBA" id="ARBA00022741"/>
    </source>
</evidence>
<protein>
    <submittedName>
        <fullName evidence="11">ABC transporter ATP-binding protein/permease</fullName>
    </submittedName>
</protein>
<dbReference type="InterPro" id="IPR003593">
    <property type="entry name" value="AAA+_ATPase"/>
</dbReference>
<dbReference type="Pfam" id="PF00005">
    <property type="entry name" value="ABC_tran"/>
    <property type="match status" value="1"/>
</dbReference>
<dbReference type="GO" id="GO:0005524">
    <property type="term" value="F:ATP binding"/>
    <property type="evidence" value="ECO:0007669"/>
    <property type="project" value="UniProtKB-KW"/>
</dbReference>
<keyword evidence="4 11" id="KW-0067">ATP-binding</keyword>
<evidence type="ECO:0000259" key="9">
    <source>
        <dbReference type="PROSITE" id="PS50893"/>
    </source>
</evidence>
<feature type="domain" description="ABC transmembrane type-1" evidence="10">
    <location>
        <begin position="42"/>
        <end position="322"/>
    </location>
</feature>
<dbReference type="Pfam" id="PF00664">
    <property type="entry name" value="ABC_membrane"/>
    <property type="match status" value="1"/>
</dbReference>
<name>A0A951PDU9_9CYAN</name>
<reference evidence="11" key="2">
    <citation type="journal article" date="2022" name="Microbiol. Resour. Announc.">
        <title>Metagenome Sequencing to Explore Phylogenomics of Terrestrial Cyanobacteria.</title>
        <authorList>
            <person name="Ward R.D."/>
            <person name="Stajich J.E."/>
            <person name="Johansen J.R."/>
            <person name="Huntemann M."/>
            <person name="Clum A."/>
            <person name="Foster B."/>
            <person name="Foster B."/>
            <person name="Roux S."/>
            <person name="Palaniappan K."/>
            <person name="Varghese N."/>
            <person name="Mukherjee S."/>
            <person name="Reddy T.B.K."/>
            <person name="Daum C."/>
            <person name="Copeland A."/>
            <person name="Chen I.A."/>
            <person name="Ivanova N.N."/>
            <person name="Kyrpides N.C."/>
            <person name="Shapiro N."/>
            <person name="Eloe-Fadrosh E.A."/>
            <person name="Pietrasiak N."/>
        </authorList>
    </citation>
    <scope>NUCLEOTIDE SEQUENCE</scope>
    <source>
        <strain evidence="11">GSE-TBD4-15B</strain>
    </source>
</reference>
<keyword evidence="6 8" id="KW-0472">Membrane</keyword>
<dbReference type="InterPro" id="IPR039421">
    <property type="entry name" value="Type_1_exporter"/>
</dbReference>
<evidence type="ECO:0000259" key="10">
    <source>
        <dbReference type="PROSITE" id="PS50929"/>
    </source>
</evidence>
<feature type="region of interest" description="Disordered" evidence="7">
    <location>
        <begin position="664"/>
        <end position="685"/>
    </location>
</feature>
<evidence type="ECO:0000256" key="6">
    <source>
        <dbReference type="ARBA" id="ARBA00023136"/>
    </source>
</evidence>
<dbReference type="InterPro" id="IPR036640">
    <property type="entry name" value="ABC1_TM_sf"/>
</dbReference>
<comment type="caution">
    <text evidence="11">The sequence shown here is derived from an EMBL/GenBank/DDBJ whole genome shotgun (WGS) entry which is preliminary data.</text>
</comment>
<evidence type="ECO:0000313" key="11">
    <source>
        <dbReference type="EMBL" id="MBW4467532.1"/>
    </source>
</evidence>
<dbReference type="InterPro" id="IPR027417">
    <property type="entry name" value="P-loop_NTPase"/>
</dbReference>